<evidence type="ECO:0000313" key="2">
    <source>
        <dbReference type="EMBL" id="SDE10603.1"/>
    </source>
</evidence>
<reference evidence="2 3" key="1">
    <citation type="submission" date="2016-10" db="EMBL/GenBank/DDBJ databases">
        <authorList>
            <person name="de Groot N.N."/>
        </authorList>
    </citation>
    <scope>NUCLEOTIDE SEQUENCE [LARGE SCALE GENOMIC DNA]</scope>
    <source>
        <strain evidence="2 3">CGMCC 1.9109</strain>
    </source>
</reference>
<dbReference type="OrthoDB" id="9809364at2"/>
<dbReference type="Proteomes" id="UP000183685">
    <property type="component" value="Unassembled WGS sequence"/>
</dbReference>
<name>A0A1G7A7E5_9PROT</name>
<proteinExistence type="predicted"/>
<keyword evidence="1" id="KW-0732">Signal</keyword>
<evidence type="ECO:0000256" key="1">
    <source>
        <dbReference type="SAM" id="SignalP"/>
    </source>
</evidence>
<protein>
    <submittedName>
        <fullName evidence="2">WD40-like Beta Propeller Repeat</fullName>
    </submittedName>
</protein>
<feature type="signal peptide" evidence="1">
    <location>
        <begin position="1"/>
        <end position="19"/>
    </location>
</feature>
<dbReference type="Pfam" id="PF07676">
    <property type="entry name" value="PD40"/>
    <property type="match status" value="2"/>
</dbReference>
<dbReference type="SUPFAM" id="SSF82171">
    <property type="entry name" value="DPP6 N-terminal domain-like"/>
    <property type="match status" value="1"/>
</dbReference>
<feature type="chain" id="PRO_5010237915" evidence="1">
    <location>
        <begin position="20"/>
        <end position="292"/>
    </location>
</feature>
<organism evidence="2 3">
    <name type="scientific">Kordiimonas lacus</name>
    <dbReference type="NCBI Taxonomy" id="637679"/>
    <lineage>
        <taxon>Bacteria</taxon>
        <taxon>Pseudomonadati</taxon>
        <taxon>Pseudomonadota</taxon>
        <taxon>Alphaproteobacteria</taxon>
        <taxon>Kordiimonadales</taxon>
        <taxon>Kordiimonadaceae</taxon>
        <taxon>Kordiimonas</taxon>
    </lineage>
</organism>
<gene>
    <name evidence="2" type="ORF">SAMN04488071_2118</name>
</gene>
<dbReference type="RefSeq" id="WP_068303921.1">
    <property type="nucleotide sequence ID" value="NZ_FNAK01000004.1"/>
</dbReference>
<dbReference type="InterPro" id="IPR011659">
    <property type="entry name" value="WD40"/>
</dbReference>
<sequence length="292" mass="32531">MKRLSFSIAFFLASAAVTAGSQAGDRVTGMSGPYVGQTPPGDTPIPFAPGIVSTDGWEYGLTFMPDMKEAYFLRNNADTEEHELMRLWQKGGAWHKEVMAPRLGQPVISADGKTMHLGRRYRERTQDGWSDVKMLDAPFSEFLIMRMSSSASGTLYFDTYDENNESFPVRFSRMIDGKRETPQALGAAINTGVHINHPFIAPDESYLIFDVKRDSGYGNSDIYISYRQKDGSWGGAINLGDKINTPVWEAAAGVTPDGKYLFFNRNVGSDNFENVDIFWVSAGFIEDLRPKN</sequence>
<dbReference type="EMBL" id="FNAK01000004">
    <property type="protein sequence ID" value="SDE10603.1"/>
    <property type="molecule type" value="Genomic_DNA"/>
</dbReference>
<accession>A0A1G7A7E5</accession>
<dbReference type="STRING" id="637679.GCA_001550055_01739"/>
<dbReference type="AlphaFoldDB" id="A0A1G7A7E5"/>
<evidence type="ECO:0000313" key="3">
    <source>
        <dbReference type="Proteomes" id="UP000183685"/>
    </source>
</evidence>
<keyword evidence="3" id="KW-1185">Reference proteome</keyword>